<dbReference type="InterPro" id="IPR003661">
    <property type="entry name" value="HisK_dim/P_dom"/>
</dbReference>
<keyword evidence="11" id="KW-1185">Reference proteome</keyword>
<evidence type="ECO:0000256" key="3">
    <source>
        <dbReference type="ARBA" id="ARBA00022553"/>
    </source>
</evidence>
<dbReference type="SUPFAM" id="SSF55785">
    <property type="entry name" value="PYP-like sensor domain (PAS domain)"/>
    <property type="match status" value="1"/>
</dbReference>
<dbReference type="Proteomes" id="UP001497512">
    <property type="component" value="Chromosome 8"/>
</dbReference>
<dbReference type="InterPro" id="IPR011006">
    <property type="entry name" value="CheY-like_superfamily"/>
</dbReference>
<sequence>MDSDTETPEMEGYELWPATLLTRKHNEKMCGNLAPKEVEKGDSQLFRNEYAFADPDHFHELVSRSESGEAYKSSLARLYEDKQANAMSLLNEQLEALKMQRFEAEKLQGQILNEQLYESSYNPEDGCGVSDESPPRSDVFPGDDGPGSWSSLPTSECSITELEGDHSAEYWRDRARGFSKMLSESIRREELLEKKLQEFTSGPPAMQPLEELGLLPSRFDEFLRFCLKKAPIIVAHQDVDLRYRFIYNAFPTLTEEDVIGKTDMEILDGGGMLELVEFKKEVMRKGWPEKREFTFNTDLFGEKTFLIALEPVMNKSGQPIGLNYVSVDITEQVVKRERLMCLREEVAVQKAMETELNRTIHITEETMRAKQMLATMSHEIRSPLSGVVSVAEVLATTHLDAEQRQLVDVMLSSGDLVLQLINDILDLSKVESGAMKLEAKKFRLREVVKHVLRTAAASVQNKKLDLQEIVNDDVPLEVIGDVLRIRQVFTNLVSNAVKFTHEGGVKIVVRLVPPPNLAKGNYSNLHLGEVCESLHNVSLEEISKLKSPLNQTPVTCERLDLDPDQDAMAVKMITKDMIEGSSASTSVIPIQEPVEGIRETIWLQCDVCDTGIGIPEEALPALFEKYTQASTTHARQYGGTGLGLAICKNLVELMGGSITVRSKVNEGSMFSFTLPLQVAEQTLSSTGQTNDNFYSIMSTEQEHSFDRRNQDYSSFRKSRVYPDFAANSNVSSTRLRFSRPDSRRPNPPVFSTGTEVQTLPSTSKMNRRDTERNIASGKPILGPLPKAKTEGRHIGASKSDRSNPTKSRHTVNSPEEDSDFRMNNTSTLDSMLGQSLDPIGTRTSEGGQASTRQTSLSKPPSQTGTVRGSRKSTEKGPVGEREGVLLQGSGTQQRPARILLVEDNKVNVMVAQSMLMKLGHTLEVANNGADAIQALQQNSYDLILMDVCMPVMDGLEATWRIRKYEETGFWVDAQDGEANRIVGGDSDEFPPDVRFADALPPRNLPRHRTPIIAMTANALADNMSECFSHGMDSFIAKPVTFTKLQQALKQFIPCPDVTGSPTGKSNPTGDVQISTFHWKNRDGRGDEG</sequence>
<evidence type="ECO:0000256" key="7">
    <source>
        <dbReference type="SAM" id="MobiDB-lite"/>
    </source>
</evidence>
<evidence type="ECO:0000256" key="1">
    <source>
        <dbReference type="ARBA" id="ARBA00000085"/>
    </source>
</evidence>
<dbReference type="Pfam" id="PF00072">
    <property type="entry name" value="Response_reg"/>
    <property type="match status" value="1"/>
</dbReference>
<feature type="compositionally biased region" description="Polar residues" evidence="7">
    <location>
        <begin position="749"/>
        <end position="764"/>
    </location>
</feature>
<dbReference type="Gene3D" id="1.10.287.130">
    <property type="match status" value="1"/>
</dbReference>
<feature type="region of interest" description="Disordered" evidence="7">
    <location>
        <begin position="122"/>
        <end position="153"/>
    </location>
</feature>
<dbReference type="PROSITE" id="PS50110">
    <property type="entry name" value="RESPONSE_REGULATORY"/>
    <property type="match status" value="1"/>
</dbReference>
<evidence type="ECO:0000256" key="6">
    <source>
        <dbReference type="PROSITE-ProRule" id="PRU00169"/>
    </source>
</evidence>
<comment type="catalytic activity">
    <reaction evidence="1">
        <text>ATP + protein L-histidine = ADP + protein N-phospho-L-histidine.</text>
        <dbReference type="EC" id="2.7.13.3"/>
    </reaction>
</comment>
<name>A0ABP0V0N8_9BRYO</name>
<protein>
    <recommendedName>
        <fullName evidence="2">histidine kinase</fullName>
        <ecNumber evidence="2">2.7.13.3</ecNumber>
    </recommendedName>
</protein>
<dbReference type="SUPFAM" id="SSF52172">
    <property type="entry name" value="CheY-like"/>
    <property type="match status" value="1"/>
</dbReference>
<dbReference type="SMART" id="SM00388">
    <property type="entry name" value="HisKA"/>
    <property type="match status" value="1"/>
</dbReference>
<dbReference type="Gene3D" id="3.40.50.2300">
    <property type="match status" value="1"/>
</dbReference>
<dbReference type="InterPro" id="IPR004358">
    <property type="entry name" value="Sig_transdc_His_kin-like_C"/>
</dbReference>
<dbReference type="CDD" id="cd17546">
    <property type="entry name" value="REC_hyHK_CKI1_RcsC-like"/>
    <property type="match status" value="1"/>
</dbReference>
<evidence type="ECO:0000256" key="2">
    <source>
        <dbReference type="ARBA" id="ARBA00012438"/>
    </source>
</evidence>
<dbReference type="PANTHER" id="PTHR43047:SF68">
    <property type="entry name" value="HISTIDINE KINASE 5"/>
    <property type="match status" value="1"/>
</dbReference>
<feature type="region of interest" description="Disordered" evidence="7">
    <location>
        <begin position="730"/>
        <end position="893"/>
    </location>
</feature>
<accession>A0ABP0V0N8</accession>
<keyword evidence="4" id="KW-0808">Transferase</keyword>
<feature type="modified residue" description="4-aspartylphosphate" evidence="6">
    <location>
        <position position="946"/>
    </location>
</feature>
<dbReference type="InterPro" id="IPR001789">
    <property type="entry name" value="Sig_transdc_resp-reg_receiver"/>
</dbReference>
<evidence type="ECO:0000256" key="5">
    <source>
        <dbReference type="ARBA" id="ARBA00022777"/>
    </source>
</evidence>
<feature type="compositionally biased region" description="Basic and acidic residues" evidence="7">
    <location>
        <begin position="787"/>
        <end position="803"/>
    </location>
</feature>
<gene>
    <name evidence="10" type="ORF">CSSPTR1EN2_LOCUS21567</name>
</gene>
<dbReference type="SMART" id="SM00448">
    <property type="entry name" value="REC"/>
    <property type="match status" value="1"/>
</dbReference>
<dbReference type="CDD" id="cd00082">
    <property type="entry name" value="HisKA"/>
    <property type="match status" value="1"/>
</dbReference>
<dbReference type="InterPro" id="IPR036097">
    <property type="entry name" value="HisK_dim/P_sf"/>
</dbReference>
<dbReference type="InterPro" id="IPR035965">
    <property type="entry name" value="PAS-like_dom_sf"/>
</dbReference>
<keyword evidence="5" id="KW-0418">Kinase</keyword>
<dbReference type="PANTHER" id="PTHR43047">
    <property type="entry name" value="TWO-COMPONENT HISTIDINE PROTEIN KINASE"/>
    <property type="match status" value="1"/>
</dbReference>
<dbReference type="Pfam" id="PF00512">
    <property type="entry name" value="HisKA"/>
    <property type="match status" value="1"/>
</dbReference>
<evidence type="ECO:0000256" key="4">
    <source>
        <dbReference type="ARBA" id="ARBA00022679"/>
    </source>
</evidence>
<reference evidence="10" key="1">
    <citation type="submission" date="2024-02" db="EMBL/GenBank/DDBJ databases">
        <authorList>
            <consortium name="ELIXIR-Norway"/>
            <consortium name="Elixir Norway"/>
        </authorList>
    </citation>
    <scope>NUCLEOTIDE SEQUENCE</scope>
</reference>
<dbReference type="PRINTS" id="PR00344">
    <property type="entry name" value="BCTRLSENSOR"/>
</dbReference>
<feature type="compositionally biased region" description="Polar residues" evidence="7">
    <location>
        <begin position="841"/>
        <end position="866"/>
    </location>
</feature>
<organism evidence="10 11">
    <name type="scientific">Sphagnum troendelagicum</name>
    <dbReference type="NCBI Taxonomy" id="128251"/>
    <lineage>
        <taxon>Eukaryota</taxon>
        <taxon>Viridiplantae</taxon>
        <taxon>Streptophyta</taxon>
        <taxon>Embryophyta</taxon>
        <taxon>Bryophyta</taxon>
        <taxon>Sphagnophytina</taxon>
        <taxon>Sphagnopsida</taxon>
        <taxon>Sphagnales</taxon>
        <taxon>Sphagnaceae</taxon>
        <taxon>Sphagnum</taxon>
    </lineage>
</organism>
<feature type="compositionally biased region" description="Basic and acidic residues" evidence="7">
    <location>
        <begin position="871"/>
        <end position="883"/>
    </location>
</feature>
<dbReference type="EC" id="2.7.13.3" evidence="2"/>
<feature type="domain" description="Histidine kinase" evidence="8">
    <location>
        <begin position="375"/>
        <end position="678"/>
    </location>
</feature>
<feature type="domain" description="Response regulatory" evidence="9">
    <location>
        <begin position="897"/>
        <end position="1052"/>
    </location>
</feature>
<dbReference type="PROSITE" id="PS50109">
    <property type="entry name" value="HIS_KIN"/>
    <property type="match status" value="1"/>
</dbReference>
<evidence type="ECO:0000259" key="9">
    <source>
        <dbReference type="PROSITE" id="PS50110"/>
    </source>
</evidence>
<dbReference type="CDD" id="cd16922">
    <property type="entry name" value="HATPase_EvgS-ArcB-TorS-like"/>
    <property type="match status" value="1"/>
</dbReference>
<feature type="compositionally biased region" description="Polar residues" evidence="7">
    <location>
        <begin position="804"/>
        <end position="813"/>
    </location>
</feature>
<dbReference type="InterPro" id="IPR005467">
    <property type="entry name" value="His_kinase_dom"/>
</dbReference>
<dbReference type="SUPFAM" id="SSF47384">
    <property type="entry name" value="Homodimeric domain of signal transducing histidine kinase"/>
    <property type="match status" value="1"/>
</dbReference>
<dbReference type="EMBL" id="OZ019900">
    <property type="protein sequence ID" value="CAK9233600.1"/>
    <property type="molecule type" value="Genomic_DNA"/>
</dbReference>
<feature type="compositionally biased region" description="Polar residues" evidence="7">
    <location>
        <begin position="821"/>
        <end position="833"/>
    </location>
</feature>
<dbReference type="Gene3D" id="3.30.450.20">
    <property type="entry name" value="PAS domain"/>
    <property type="match status" value="1"/>
</dbReference>
<dbReference type="InterPro" id="IPR003594">
    <property type="entry name" value="HATPase_dom"/>
</dbReference>
<dbReference type="SMART" id="SM00387">
    <property type="entry name" value="HATPase_c"/>
    <property type="match status" value="1"/>
</dbReference>
<dbReference type="Gene3D" id="3.30.565.10">
    <property type="entry name" value="Histidine kinase-like ATPase, C-terminal domain"/>
    <property type="match status" value="1"/>
</dbReference>
<dbReference type="InterPro" id="IPR036890">
    <property type="entry name" value="HATPase_C_sf"/>
</dbReference>
<dbReference type="Pfam" id="PF02518">
    <property type="entry name" value="HATPase_c"/>
    <property type="match status" value="1"/>
</dbReference>
<evidence type="ECO:0000259" key="8">
    <source>
        <dbReference type="PROSITE" id="PS50109"/>
    </source>
</evidence>
<keyword evidence="3 6" id="KW-0597">Phosphoprotein</keyword>
<evidence type="ECO:0000313" key="11">
    <source>
        <dbReference type="Proteomes" id="UP001497512"/>
    </source>
</evidence>
<dbReference type="SUPFAM" id="SSF55874">
    <property type="entry name" value="ATPase domain of HSP90 chaperone/DNA topoisomerase II/histidine kinase"/>
    <property type="match status" value="1"/>
</dbReference>
<proteinExistence type="predicted"/>
<evidence type="ECO:0000313" key="10">
    <source>
        <dbReference type="EMBL" id="CAK9233600.1"/>
    </source>
</evidence>